<sequence>MTSRLKRKLGELGVDTSSNRANENFCLIGTPLPPLEKTKDINEFVPLWKQEVRDEKGRRRLHGAFTGGFSAGYFNSVGSKEGWTPSTFVSSKSDRAKKKASRPEDFMDEEDLQELRDSRKLVDMTEEMDLTGGTQAELQQRNAIVNDEKDSVANALEATLLPAPKDSAGARVLRKMGWKPGQGIGPRISYRERKLQDLQTTNKKMLTLAEVKVTEEEEEASKHTYPRRDTPVLLAERKDNFHGLGYIPKAGLLDSLARSNAETSIGPKLSAGFGLGALNDAEDDDIDIYDNGYNPGKSRLAYDISQPEDDAFTIHKSSRRQDAGTGRRPNAARAMFSSGLPVLPGFVISETPAVEDKWYPGPEVPKGWTPNPKRVWDADANKENIESGVRKSEPMPYHKWKTGMTADQRGELLGETPLPAAPRSVFEYMSQKDRERLQSVSVSIASGSIPTATPPEIRLPCIEPQIAQAALRGFQPFTSDLKKQERYTAYLMSQADPDSKPPDLLKPLPGQRIDEFNKELEDYSKAANIFKPMSGLMAGRFTSAVVMEQGPKIHEGLHTPSSEEIERKEAAEKREEEKISPQQHAAKLGMYGAMTREVRPWQPARLLCKRFGVKEPDLPLPDAEEASTKAKADADAGQSWQEQAGVSVSNSTETPAAMEGETSKKPDLNNIGLGEDDSQGRDTLTYQRPSMDIFKAIFASDLEDSDDDGDDDLRKDDEDDTKNGEEESQKDDMTSKLFPDTSLKMDEGASIDLNTFKPTFIPRDKKSKRAKDVDGDGDEKKGEDKKNGKKNKDKKDKKKRKKDKEKKGVLVSFEMEEDGVCGLAVSAAKPKKDRKSRNDDSAGGEDKDRPKKKKRKEKKREDGEDDGMWEAKTQTAATMSQLPPSEVPPPPPLLLRSSTSVSSENDVEQRAQEIETPARARKRAIDFM</sequence>
<feature type="domain" description="G-patch" evidence="2">
    <location>
        <begin position="165"/>
        <end position="185"/>
    </location>
</feature>
<feature type="compositionally biased region" description="Basic and acidic residues" evidence="1">
    <location>
        <begin position="836"/>
        <end position="849"/>
    </location>
</feature>
<feature type="compositionally biased region" description="Acidic residues" evidence="1">
    <location>
        <begin position="701"/>
        <end position="711"/>
    </location>
</feature>
<feature type="compositionally biased region" description="Basic and acidic residues" evidence="1">
    <location>
        <begin position="564"/>
        <end position="579"/>
    </location>
</feature>
<feature type="compositionally biased region" description="Basic and acidic residues" evidence="1">
    <location>
        <begin position="907"/>
        <end position="928"/>
    </location>
</feature>
<feature type="compositionally biased region" description="Low complexity" evidence="1">
    <location>
        <begin position="894"/>
        <end position="903"/>
    </location>
</feature>
<dbReference type="PANTHER" id="PTHR13384">
    <property type="entry name" value="G PATCH DOMAIN-CONTAINING PROTEIN 1"/>
    <property type="match status" value="1"/>
</dbReference>
<dbReference type="PANTHER" id="PTHR13384:SF19">
    <property type="entry name" value="G PATCH DOMAIN-CONTAINING PROTEIN 1"/>
    <property type="match status" value="1"/>
</dbReference>
<accession>A0A2A9NRC2</accession>
<evidence type="ECO:0000313" key="4">
    <source>
        <dbReference type="Proteomes" id="UP000242287"/>
    </source>
</evidence>
<evidence type="ECO:0000313" key="3">
    <source>
        <dbReference type="EMBL" id="PFH50306.1"/>
    </source>
</evidence>
<organism evidence="3 4">
    <name type="scientific">Amanita thiersii Skay4041</name>
    <dbReference type="NCBI Taxonomy" id="703135"/>
    <lineage>
        <taxon>Eukaryota</taxon>
        <taxon>Fungi</taxon>
        <taxon>Dikarya</taxon>
        <taxon>Basidiomycota</taxon>
        <taxon>Agaricomycotina</taxon>
        <taxon>Agaricomycetes</taxon>
        <taxon>Agaricomycetidae</taxon>
        <taxon>Agaricales</taxon>
        <taxon>Pluteineae</taxon>
        <taxon>Amanitaceae</taxon>
        <taxon>Amanita</taxon>
    </lineage>
</organism>
<dbReference type="InterPro" id="IPR011666">
    <property type="entry name" value="DUF1604"/>
</dbReference>
<keyword evidence="4" id="KW-1185">Reference proteome</keyword>
<feature type="compositionally biased region" description="Polar residues" evidence="1">
    <location>
        <begin position="638"/>
        <end position="654"/>
    </location>
</feature>
<dbReference type="STRING" id="703135.A0A2A9NRC2"/>
<dbReference type="OrthoDB" id="20507at2759"/>
<dbReference type="EMBL" id="KZ302007">
    <property type="protein sequence ID" value="PFH50306.1"/>
    <property type="molecule type" value="Genomic_DNA"/>
</dbReference>
<dbReference type="Pfam" id="PF26093">
    <property type="entry name" value="HTH_TGH"/>
    <property type="match status" value="1"/>
</dbReference>
<evidence type="ECO:0000256" key="1">
    <source>
        <dbReference type="SAM" id="MobiDB-lite"/>
    </source>
</evidence>
<feature type="compositionally biased region" description="Basic and acidic residues" evidence="1">
    <location>
        <begin position="712"/>
        <end position="734"/>
    </location>
</feature>
<dbReference type="GO" id="GO:0005634">
    <property type="term" value="C:nucleus"/>
    <property type="evidence" value="ECO:0007669"/>
    <property type="project" value="TreeGrafter"/>
</dbReference>
<dbReference type="AlphaFoldDB" id="A0A2A9NRC2"/>
<feature type="compositionally biased region" description="Basic and acidic residues" evidence="1">
    <location>
        <begin position="770"/>
        <end position="786"/>
    </location>
</feature>
<name>A0A2A9NRC2_9AGAR</name>
<gene>
    <name evidence="3" type="ORF">AMATHDRAFT_75708</name>
</gene>
<feature type="compositionally biased region" description="Basic residues" evidence="1">
    <location>
        <begin position="787"/>
        <end position="804"/>
    </location>
</feature>
<feature type="region of interest" description="Disordered" evidence="1">
    <location>
        <begin position="615"/>
        <end position="928"/>
    </location>
</feature>
<dbReference type="PROSITE" id="PS50174">
    <property type="entry name" value="G_PATCH"/>
    <property type="match status" value="1"/>
</dbReference>
<dbReference type="GO" id="GO:0003723">
    <property type="term" value="F:RNA binding"/>
    <property type="evidence" value="ECO:0007669"/>
    <property type="project" value="TreeGrafter"/>
</dbReference>
<protein>
    <recommendedName>
        <fullName evidence="2">G-patch domain-containing protein</fullName>
    </recommendedName>
</protein>
<dbReference type="Pfam" id="PF01585">
    <property type="entry name" value="G-patch"/>
    <property type="match status" value="1"/>
</dbReference>
<dbReference type="GO" id="GO:0006397">
    <property type="term" value="P:mRNA processing"/>
    <property type="evidence" value="ECO:0007669"/>
    <property type="project" value="InterPro"/>
</dbReference>
<feature type="region of interest" description="Disordered" evidence="1">
    <location>
        <begin position="554"/>
        <end position="583"/>
    </location>
</feature>
<reference evidence="3 4" key="1">
    <citation type="submission" date="2014-02" db="EMBL/GenBank/DDBJ databases">
        <title>Transposable element dynamics among asymbiotic and ectomycorrhizal Amanita fungi.</title>
        <authorList>
            <consortium name="DOE Joint Genome Institute"/>
            <person name="Hess J."/>
            <person name="Skrede I."/>
            <person name="Wolfe B."/>
            <person name="LaButti K."/>
            <person name="Ohm R.A."/>
            <person name="Grigoriev I.V."/>
            <person name="Pringle A."/>
        </authorList>
    </citation>
    <scope>NUCLEOTIDE SEQUENCE [LARGE SCALE GENOMIC DNA]</scope>
    <source>
        <strain evidence="3 4">SKay4041</strain>
    </source>
</reference>
<proteinExistence type="predicted"/>
<dbReference type="Pfam" id="PF07713">
    <property type="entry name" value="DUF1604"/>
    <property type="match status" value="1"/>
</dbReference>
<dbReference type="Proteomes" id="UP000242287">
    <property type="component" value="Unassembled WGS sequence"/>
</dbReference>
<dbReference type="InterPro" id="IPR000467">
    <property type="entry name" value="G_patch_dom"/>
</dbReference>
<feature type="region of interest" description="Disordered" evidence="1">
    <location>
        <begin position="86"/>
        <end position="107"/>
    </location>
</feature>
<evidence type="ECO:0000259" key="2">
    <source>
        <dbReference type="PROSITE" id="PS50174"/>
    </source>
</evidence>